<name>A0A412AWS8_9FIRM</name>
<gene>
    <name evidence="5" type="ORF">DWY99_08770</name>
</gene>
<evidence type="ECO:0000256" key="3">
    <source>
        <dbReference type="ARBA" id="ARBA00022840"/>
    </source>
</evidence>
<protein>
    <submittedName>
        <fullName evidence="5">ABC transporter ATP-binding protein</fullName>
    </submittedName>
</protein>
<reference evidence="5 6" key="1">
    <citation type="submission" date="2018-08" db="EMBL/GenBank/DDBJ databases">
        <title>A genome reference for cultivated species of the human gut microbiota.</title>
        <authorList>
            <person name="Zou Y."/>
            <person name="Xue W."/>
            <person name="Luo G."/>
        </authorList>
    </citation>
    <scope>NUCLEOTIDE SEQUENCE [LARGE SCALE GENOMIC DNA]</scope>
    <source>
        <strain evidence="5 6">AF28-26</strain>
    </source>
</reference>
<dbReference type="PROSITE" id="PS50893">
    <property type="entry name" value="ABC_TRANSPORTER_2"/>
    <property type="match status" value="1"/>
</dbReference>
<evidence type="ECO:0000313" key="6">
    <source>
        <dbReference type="Proteomes" id="UP000284751"/>
    </source>
</evidence>
<comment type="caution">
    <text evidence="5">The sequence shown here is derived from an EMBL/GenBank/DDBJ whole genome shotgun (WGS) entry which is preliminary data.</text>
</comment>
<dbReference type="PANTHER" id="PTHR42939:SF1">
    <property type="entry name" value="ABC TRANSPORTER ATP-BINDING PROTEIN ALBC-RELATED"/>
    <property type="match status" value="1"/>
</dbReference>
<evidence type="ECO:0000259" key="4">
    <source>
        <dbReference type="PROSITE" id="PS50893"/>
    </source>
</evidence>
<dbReference type="Gene3D" id="3.40.50.300">
    <property type="entry name" value="P-loop containing nucleotide triphosphate hydrolases"/>
    <property type="match status" value="1"/>
</dbReference>
<feature type="domain" description="ABC transporter" evidence="4">
    <location>
        <begin position="2"/>
        <end position="227"/>
    </location>
</feature>
<dbReference type="InterPro" id="IPR003593">
    <property type="entry name" value="AAA+_ATPase"/>
</dbReference>
<dbReference type="PANTHER" id="PTHR42939">
    <property type="entry name" value="ABC TRANSPORTER ATP-BINDING PROTEIN ALBC-RELATED"/>
    <property type="match status" value="1"/>
</dbReference>
<evidence type="ECO:0000256" key="1">
    <source>
        <dbReference type="ARBA" id="ARBA00022448"/>
    </source>
</evidence>
<accession>A0A412AWS8</accession>
<organism evidence="5 6">
    <name type="scientific">[Clostridium] leptum</name>
    <dbReference type="NCBI Taxonomy" id="1535"/>
    <lineage>
        <taxon>Bacteria</taxon>
        <taxon>Bacillati</taxon>
        <taxon>Bacillota</taxon>
        <taxon>Clostridia</taxon>
        <taxon>Eubacteriales</taxon>
        <taxon>Oscillospiraceae</taxon>
        <taxon>Oscillospiraceae incertae sedis</taxon>
    </lineage>
</organism>
<dbReference type="SUPFAM" id="SSF52540">
    <property type="entry name" value="P-loop containing nucleoside triphosphate hydrolases"/>
    <property type="match status" value="1"/>
</dbReference>
<keyword evidence="1" id="KW-0813">Transport</keyword>
<dbReference type="InterPro" id="IPR027417">
    <property type="entry name" value="P-loop_NTPase"/>
</dbReference>
<dbReference type="CDD" id="cd03230">
    <property type="entry name" value="ABC_DR_subfamily_A"/>
    <property type="match status" value="1"/>
</dbReference>
<dbReference type="InterPro" id="IPR003439">
    <property type="entry name" value="ABC_transporter-like_ATP-bd"/>
</dbReference>
<dbReference type="Pfam" id="PF00005">
    <property type="entry name" value="ABC_tran"/>
    <property type="match status" value="1"/>
</dbReference>
<dbReference type="Proteomes" id="UP000284751">
    <property type="component" value="Unassembled WGS sequence"/>
</dbReference>
<evidence type="ECO:0000313" key="5">
    <source>
        <dbReference type="EMBL" id="RGQ39587.1"/>
    </source>
</evidence>
<dbReference type="PROSITE" id="PS00211">
    <property type="entry name" value="ABC_TRANSPORTER_1"/>
    <property type="match status" value="1"/>
</dbReference>
<dbReference type="SMART" id="SM00382">
    <property type="entry name" value="AAA"/>
    <property type="match status" value="1"/>
</dbReference>
<dbReference type="InterPro" id="IPR051782">
    <property type="entry name" value="ABC_Transporter_VariousFunc"/>
</dbReference>
<proteinExistence type="predicted"/>
<sequence>MLTVNNLTKRYGDVLANSKVTFIAEDGQITLMVGPNGAGKSTAIKCIAGLLRFQGEVLIGPYRNKTLEAKRIFGYIPELPVMYDSLTVYEHLEFIGRAYGVKDWKQRADQLLERMELSDKVKKLGKELSKGMQQKVSICCALLPRPQVVLFDEPFVGLDPYAIKELKQMMLEMKRQGCAVVISTHMLNSVEELWDKTLIMMKGQIVASRTRREIEEYGENLEELFFSITEGEVPRVQEERG</sequence>
<dbReference type="GO" id="GO:0016887">
    <property type="term" value="F:ATP hydrolysis activity"/>
    <property type="evidence" value="ECO:0007669"/>
    <property type="project" value="InterPro"/>
</dbReference>
<dbReference type="AlphaFoldDB" id="A0A412AWS8"/>
<evidence type="ECO:0000256" key="2">
    <source>
        <dbReference type="ARBA" id="ARBA00022741"/>
    </source>
</evidence>
<dbReference type="EMBL" id="QRTC01000032">
    <property type="protein sequence ID" value="RGQ39587.1"/>
    <property type="molecule type" value="Genomic_DNA"/>
</dbReference>
<keyword evidence="3 5" id="KW-0067">ATP-binding</keyword>
<dbReference type="GO" id="GO:0005524">
    <property type="term" value="F:ATP binding"/>
    <property type="evidence" value="ECO:0007669"/>
    <property type="project" value="UniProtKB-KW"/>
</dbReference>
<keyword evidence="2" id="KW-0547">Nucleotide-binding</keyword>
<dbReference type="InterPro" id="IPR017871">
    <property type="entry name" value="ABC_transporter-like_CS"/>
</dbReference>